<comment type="caution">
    <text evidence="1">The sequence shown here is derived from an EMBL/GenBank/DDBJ whole genome shotgun (WGS) entry which is preliminary data.</text>
</comment>
<accession>A0AAD4SJJ9</accession>
<gene>
    <name evidence="1" type="ORF">MKW98_010689</name>
</gene>
<evidence type="ECO:0000313" key="1">
    <source>
        <dbReference type="EMBL" id="KAI3907339.1"/>
    </source>
</evidence>
<organism evidence="1 2">
    <name type="scientific">Papaver atlanticum</name>
    <dbReference type="NCBI Taxonomy" id="357466"/>
    <lineage>
        <taxon>Eukaryota</taxon>
        <taxon>Viridiplantae</taxon>
        <taxon>Streptophyta</taxon>
        <taxon>Embryophyta</taxon>
        <taxon>Tracheophyta</taxon>
        <taxon>Spermatophyta</taxon>
        <taxon>Magnoliopsida</taxon>
        <taxon>Ranunculales</taxon>
        <taxon>Papaveraceae</taxon>
        <taxon>Papaveroideae</taxon>
        <taxon>Papaver</taxon>
    </lineage>
</organism>
<dbReference type="Proteomes" id="UP001202328">
    <property type="component" value="Unassembled WGS sequence"/>
</dbReference>
<dbReference type="EMBL" id="JAJJMB010010620">
    <property type="protein sequence ID" value="KAI3907339.1"/>
    <property type="molecule type" value="Genomic_DNA"/>
</dbReference>
<dbReference type="AlphaFoldDB" id="A0AAD4SJJ9"/>
<proteinExistence type="predicted"/>
<keyword evidence="2" id="KW-1185">Reference proteome</keyword>
<name>A0AAD4SJJ9_9MAGN</name>
<evidence type="ECO:0000313" key="2">
    <source>
        <dbReference type="Proteomes" id="UP001202328"/>
    </source>
</evidence>
<sequence>MKSWSQLKATTLFTRVAALQRLKLSEEQLDPDDYEARFRRYVGIIKELLQTAQYREETRMDRDAIVEVFGRDRGGFIWGMGGDGSKTELLASAIPM</sequence>
<reference evidence="1" key="1">
    <citation type="submission" date="2022-04" db="EMBL/GenBank/DDBJ databases">
        <title>A functionally conserved STORR gene fusion in Papaver species that diverged 16.8 million years ago.</title>
        <authorList>
            <person name="Catania T."/>
        </authorList>
    </citation>
    <scope>NUCLEOTIDE SEQUENCE</scope>
    <source>
        <strain evidence="1">S-188037</strain>
    </source>
</reference>
<protein>
    <submittedName>
        <fullName evidence="1">Uncharacterized protein</fullName>
    </submittedName>
</protein>